<accession>A0A848J1R6</accession>
<reference evidence="3 4" key="1">
    <citation type="submission" date="2020-04" db="EMBL/GenBank/DDBJ databases">
        <title>Flammeovirgaceae bacterium KN852 isolated from deep sea.</title>
        <authorList>
            <person name="Zhang D.-C."/>
        </authorList>
    </citation>
    <scope>NUCLEOTIDE SEQUENCE [LARGE SCALE GENOMIC DNA]</scope>
    <source>
        <strain evidence="3 4">KN852</strain>
    </source>
</reference>
<feature type="region of interest" description="Disordered" evidence="1">
    <location>
        <begin position="127"/>
        <end position="165"/>
    </location>
</feature>
<dbReference type="NCBIfam" id="TIGR03523">
    <property type="entry name" value="GldN"/>
    <property type="match status" value="1"/>
</dbReference>
<comment type="caution">
    <text evidence="3">The sequence shown here is derived from an EMBL/GenBank/DDBJ whole genome shotgun (WGS) entry which is preliminary data.</text>
</comment>
<gene>
    <name evidence="3" type="primary">gldN</name>
    <name evidence="3" type="ORF">HH304_01980</name>
</gene>
<protein>
    <submittedName>
        <fullName evidence="3">Gliding motility protein GldN</fullName>
    </submittedName>
</protein>
<keyword evidence="2" id="KW-0732">Signal</keyword>
<evidence type="ECO:0000313" key="3">
    <source>
        <dbReference type="EMBL" id="NMM47152.1"/>
    </source>
</evidence>
<dbReference type="InterPro" id="IPR019847">
    <property type="entry name" value="Gliding_motility_assoc_GldN"/>
</dbReference>
<dbReference type="AlphaFoldDB" id="A0A848J1R6"/>
<evidence type="ECO:0000256" key="1">
    <source>
        <dbReference type="SAM" id="MobiDB-lite"/>
    </source>
</evidence>
<evidence type="ECO:0000256" key="2">
    <source>
        <dbReference type="SAM" id="SignalP"/>
    </source>
</evidence>
<feature type="compositionally biased region" description="Low complexity" evidence="1">
    <location>
        <begin position="140"/>
        <end position="159"/>
    </location>
</feature>
<organism evidence="3 4">
    <name type="scientific">Marinigracilibium pacificum</name>
    <dbReference type="NCBI Taxonomy" id="2729599"/>
    <lineage>
        <taxon>Bacteria</taxon>
        <taxon>Pseudomonadati</taxon>
        <taxon>Bacteroidota</taxon>
        <taxon>Cytophagia</taxon>
        <taxon>Cytophagales</taxon>
        <taxon>Flammeovirgaceae</taxon>
        <taxon>Marinigracilibium</taxon>
    </lineage>
</organism>
<name>A0A848J1R6_9BACT</name>
<dbReference type="Proteomes" id="UP000559010">
    <property type="component" value="Unassembled WGS sequence"/>
</dbReference>
<feature type="signal peptide" evidence="2">
    <location>
        <begin position="1"/>
        <end position="22"/>
    </location>
</feature>
<proteinExistence type="predicted"/>
<sequence>MRKLSFLLIIISGFALSFSGNAQINSMETADDAVFTSAEGNTIYKDDIFFRKRVWRRMDLTEKMNRPFFAFNNEITKLIIDKALAGEIDIYENDSLTTKMTVEQFTENMKREVFTAALTEEEKAMGFTEETSGGGDDWGDWGTPADSGAEGTADTGGAEQASAVGGDDLFFPSQVTILEIMEDMIFDRKRSRLYWTIQSISLIIPAKEFETGVYRRVGAFKYEDLVELWRENPDQSLWFNRQNSAEHRNLADAFKLRLFDARIIKVDNPEDLQLEDIYSDRKRALIESVNMEQKLMEMEHDLWSF</sequence>
<dbReference type="EMBL" id="JABBNU010000001">
    <property type="protein sequence ID" value="NMM47152.1"/>
    <property type="molecule type" value="Genomic_DNA"/>
</dbReference>
<dbReference type="Pfam" id="PF19841">
    <property type="entry name" value="GldN"/>
    <property type="match status" value="1"/>
</dbReference>
<dbReference type="RefSeq" id="WP_169677764.1">
    <property type="nucleotide sequence ID" value="NZ_JABBNU010000001.1"/>
</dbReference>
<evidence type="ECO:0000313" key="4">
    <source>
        <dbReference type="Proteomes" id="UP000559010"/>
    </source>
</evidence>
<keyword evidence="4" id="KW-1185">Reference proteome</keyword>
<feature type="chain" id="PRO_5032572811" evidence="2">
    <location>
        <begin position="23"/>
        <end position="305"/>
    </location>
</feature>